<keyword evidence="4" id="KW-0813">Transport</keyword>
<dbReference type="Gene3D" id="1.25.40.270">
    <property type="entry name" value="Vacuolar protein sorting-associated protein vta1"/>
    <property type="match status" value="1"/>
</dbReference>
<dbReference type="InterPro" id="IPR023175">
    <property type="entry name" value="Vta1/CALS_N_sf"/>
</dbReference>
<evidence type="ECO:0000313" key="12">
    <source>
        <dbReference type="EMBL" id="KAH3684806.1"/>
    </source>
</evidence>
<keyword evidence="8" id="KW-0472">Membrane</keyword>
<evidence type="ECO:0000256" key="2">
    <source>
        <dbReference type="ARBA" id="ARBA00004496"/>
    </source>
</evidence>
<dbReference type="GO" id="GO:0015031">
    <property type="term" value="P:protein transport"/>
    <property type="evidence" value="ECO:0007669"/>
    <property type="project" value="UniProtKB-KW"/>
</dbReference>
<evidence type="ECO:0000259" key="10">
    <source>
        <dbReference type="Pfam" id="PF04652"/>
    </source>
</evidence>
<keyword evidence="7" id="KW-0653">Protein transport</keyword>
<dbReference type="AlphaFoldDB" id="A0A9P8Q6A4"/>
<protein>
    <recommendedName>
        <fullName evidence="14">Vacuolar protein sorting-associated protein VTA1</fullName>
    </recommendedName>
</protein>
<dbReference type="GO" id="GO:0010008">
    <property type="term" value="C:endosome membrane"/>
    <property type="evidence" value="ECO:0007669"/>
    <property type="project" value="UniProtKB-SubCell"/>
</dbReference>
<dbReference type="OrthoDB" id="391137at2759"/>
<reference evidence="12" key="1">
    <citation type="journal article" date="2021" name="Open Biol.">
        <title>Shared evolutionary footprints suggest mitochondrial oxidative damage underlies multiple complex I losses in fungi.</title>
        <authorList>
            <person name="Schikora-Tamarit M.A."/>
            <person name="Marcet-Houben M."/>
            <person name="Nosek J."/>
            <person name="Gabaldon T."/>
        </authorList>
    </citation>
    <scope>NUCLEOTIDE SEQUENCE</scope>
    <source>
        <strain evidence="12">CBS2887</strain>
    </source>
</reference>
<name>A0A9P8Q6A4_WICPI</name>
<feature type="domain" description="Vta1/callose synthase N-terminal" evidence="10">
    <location>
        <begin position="13"/>
        <end position="165"/>
    </location>
</feature>
<keyword evidence="5" id="KW-0963">Cytoplasm</keyword>
<gene>
    <name evidence="12" type="ORF">WICPIJ_004221</name>
</gene>
<dbReference type="EMBL" id="JAEUBG010002309">
    <property type="protein sequence ID" value="KAH3684806.1"/>
    <property type="molecule type" value="Genomic_DNA"/>
</dbReference>
<dbReference type="Pfam" id="PF18097">
    <property type="entry name" value="Vta1_C"/>
    <property type="match status" value="1"/>
</dbReference>
<evidence type="ECO:0000256" key="8">
    <source>
        <dbReference type="ARBA" id="ARBA00023136"/>
    </source>
</evidence>
<dbReference type="PANTHER" id="PTHR46009">
    <property type="entry name" value="VACUOLAR PROTEIN SORTING-ASSOCIATED PROTEIN VTA1 HOMOLOG"/>
    <property type="match status" value="1"/>
</dbReference>
<dbReference type="InterPro" id="IPR044538">
    <property type="entry name" value="Vta1-like"/>
</dbReference>
<dbReference type="InterPro" id="IPR039431">
    <property type="entry name" value="Vta1/CALS_N"/>
</dbReference>
<dbReference type="Proteomes" id="UP000774326">
    <property type="component" value="Unassembled WGS sequence"/>
</dbReference>
<feature type="compositionally biased region" description="Polar residues" evidence="9">
    <location>
        <begin position="191"/>
        <end position="216"/>
    </location>
</feature>
<dbReference type="Gene3D" id="1.20.5.420">
    <property type="entry name" value="Immunoglobulin FC, subunit C"/>
    <property type="match status" value="1"/>
</dbReference>
<evidence type="ECO:0000256" key="3">
    <source>
        <dbReference type="ARBA" id="ARBA00007895"/>
    </source>
</evidence>
<keyword evidence="6" id="KW-0967">Endosome</keyword>
<dbReference type="Pfam" id="PF04652">
    <property type="entry name" value="Vta1"/>
    <property type="match status" value="1"/>
</dbReference>
<evidence type="ECO:0000256" key="7">
    <source>
        <dbReference type="ARBA" id="ARBA00022927"/>
    </source>
</evidence>
<comment type="subcellular location">
    <subcellularLocation>
        <location evidence="2">Cytoplasm</location>
    </subcellularLocation>
    <subcellularLocation>
        <location evidence="1">Endosome membrane</location>
        <topology evidence="1">Peripheral membrane protein</topology>
    </subcellularLocation>
</comment>
<evidence type="ECO:0000259" key="11">
    <source>
        <dbReference type="Pfam" id="PF18097"/>
    </source>
</evidence>
<comment type="caution">
    <text evidence="12">The sequence shown here is derived from an EMBL/GenBank/DDBJ whole genome shotgun (WGS) entry which is preliminary data.</text>
</comment>
<feature type="domain" description="Vta1 C-terminal" evidence="11">
    <location>
        <begin position="301"/>
        <end position="334"/>
    </location>
</feature>
<evidence type="ECO:0000256" key="6">
    <source>
        <dbReference type="ARBA" id="ARBA00022753"/>
    </source>
</evidence>
<feature type="region of interest" description="Disordered" evidence="9">
    <location>
        <begin position="191"/>
        <end position="242"/>
    </location>
</feature>
<comment type="similarity">
    <text evidence="3">Belongs to the VTA1 family.</text>
</comment>
<dbReference type="InterPro" id="IPR041212">
    <property type="entry name" value="Vta1_C"/>
</dbReference>
<proteinExistence type="inferred from homology"/>
<keyword evidence="13" id="KW-1185">Reference proteome</keyword>
<organism evidence="12 13">
    <name type="scientific">Wickerhamomyces pijperi</name>
    <name type="common">Yeast</name>
    <name type="synonym">Pichia pijperi</name>
    <dbReference type="NCBI Taxonomy" id="599730"/>
    <lineage>
        <taxon>Eukaryota</taxon>
        <taxon>Fungi</taxon>
        <taxon>Dikarya</taxon>
        <taxon>Ascomycota</taxon>
        <taxon>Saccharomycotina</taxon>
        <taxon>Saccharomycetes</taxon>
        <taxon>Phaffomycetales</taxon>
        <taxon>Wickerhamomycetaceae</taxon>
        <taxon>Wickerhamomyces</taxon>
    </lineage>
</organism>
<dbReference type="PANTHER" id="PTHR46009:SF1">
    <property type="entry name" value="VACUOLAR PROTEIN SORTING-ASSOCIATED PROTEIN VTA1 HOMOLOG"/>
    <property type="match status" value="1"/>
</dbReference>
<sequence>MSLKAPAALSKDIITYITRSNELETPEPLISYFCKLYAVEQILNLGLHTGDDSISTFAMVLLDSIESFKANPENSELVEIINDKETSIAYVISFANSIFKNSLNQIVNQKSTKGTAMSLLTSTQFFKLLSLWSDRYEELEESEQLTKKVKYAKFHASRILKAFKNGENPNDYIPPVNDTETGDLLKEESFSPNVEQTGSNATATPSAADISKSTESLPLVDKPEVDELGLPSAPKSIGDDKEDDIPLFVDEETQTDEPPVFVLPSTPQEIKTSSEAMTHKTPEPEHHEIDVNQIIETGEVYAKATKHSKFAISAMNYEDTKTAIKELEAAISLLKTLKE</sequence>
<dbReference type="GO" id="GO:0005771">
    <property type="term" value="C:multivesicular body"/>
    <property type="evidence" value="ECO:0007669"/>
    <property type="project" value="TreeGrafter"/>
</dbReference>
<evidence type="ECO:0000256" key="4">
    <source>
        <dbReference type="ARBA" id="ARBA00022448"/>
    </source>
</evidence>
<evidence type="ECO:0008006" key="14">
    <source>
        <dbReference type="Google" id="ProtNLM"/>
    </source>
</evidence>
<dbReference type="GO" id="GO:0032511">
    <property type="term" value="P:late endosome to vacuole transport via multivesicular body sorting pathway"/>
    <property type="evidence" value="ECO:0007669"/>
    <property type="project" value="InterPro"/>
</dbReference>
<evidence type="ECO:0000256" key="5">
    <source>
        <dbReference type="ARBA" id="ARBA00022490"/>
    </source>
</evidence>
<evidence type="ECO:0000313" key="13">
    <source>
        <dbReference type="Proteomes" id="UP000774326"/>
    </source>
</evidence>
<reference evidence="12" key="2">
    <citation type="submission" date="2021-01" db="EMBL/GenBank/DDBJ databases">
        <authorList>
            <person name="Schikora-Tamarit M.A."/>
        </authorList>
    </citation>
    <scope>NUCLEOTIDE SEQUENCE</scope>
    <source>
        <strain evidence="12">CBS2887</strain>
    </source>
</reference>
<accession>A0A9P8Q6A4</accession>
<evidence type="ECO:0000256" key="9">
    <source>
        <dbReference type="SAM" id="MobiDB-lite"/>
    </source>
</evidence>
<evidence type="ECO:0000256" key="1">
    <source>
        <dbReference type="ARBA" id="ARBA00004481"/>
    </source>
</evidence>